<dbReference type="InterPro" id="IPR000426">
    <property type="entry name" value="Proteasome_asu_N"/>
</dbReference>
<comment type="subcellular location">
    <subcellularLocation>
        <location evidence="1">Cytoplasm</location>
    </subcellularLocation>
</comment>
<dbReference type="GO" id="GO:0005737">
    <property type="term" value="C:cytoplasm"/>
    <property type="evidence" value="ECO:0007669"/>
    <property type="project" value="UniProtKB-SubCell"/>
</dbReference>
<keyword evidence="7" id="KW-1185">Reference proteome</keyword>
<organism evidence="6 7">
    <name type="scientific">Paramecium primaurelia</name>
    <dbReference type="NCBI Taxonomy" id="5886"/>
    <lineage>
        <taxon>Eukaryota</taxon>
        <taxon>Sar</taxon>
        <taxon>Alveolata</taxon>
        <taxon>Ciliophora</taxon>
        <taxon>Intramacronucleata</taxon>
        <taxon>Oligohymenophorea</taxon>
        <taxon>Peniculida</taxon>
        <taxon>Parameciidae</taxon>
        <taxon>Paramecium</taxon>
    </lineage>
</organism>
<comment type="similarity">
    <text evidence="4">Belongs to the peptidase T1A family.</text>
</comment>
<feature type="domain" description="Proteasome alpha-type subunits" evidence="5">
    <location>
        <begin position="5"/>
        <end position="27"/>
    </location>
</feature>
<keyword evidence="3 4" id="KW-0647">Proteasome</keyword>
<dbReference type="InterPro" id="IPR050115">
    <property type="entry name" value="Proteasome_alpha"/>
</dbReference>
<evidence type="ECO:0000259" key="5">
    <source>
        <dbReference type="SMART" id="SM00948"/>
    </source>
</evidence>
<evidence type="ECO:0000313" key="6">
    <source>
        <dbReference type="EMBL" id="CAD8045234.1"/>
    </source>
</evidence>
<dbReference type="EMBL" id="CAJJDM010000006">
    <property type="protein sequence ID" value="CAD8045234.1"/>
    <property type="molecule type" value="Genomic_DNA"/>
</dbReference>
<accession>A0A8S1JRP8</accession>
<dbReference type="NCBIfam" id="NF003075">
    <property type="entry name" value="PRK03996.1"/>
    <property type="match status" value="1"/>
</dbReference>
<dbReference type="InterPro" id="IPR023332">
    <property type="entry name" value="Proteasome_alpha-type"/>
</dbReference>
<dbReference type="AlphaFoldDB" id="A0A8S1JRP8"/>
<dbReference type="PANTHER" id="PTHR11599">
    <property type="entry name" value="PROTEASOME SUBUNIT ALPHA/BETA"/>
    <property type="match status" value="1"/>
</dbReference>
<dbReference type="GO" id="GO:0019773">
    <property type="term" value="C:proteasome core complex, alpha-subunit complex"/>
    <property type="evidence" value="ECO:0007669"/>
    <property type="project" value="UniProtKB-UniRule"/>
</dbReference>
<sequence>MSRRYDQKTNTFTPDGRLKQVEYAIEAINQTGSALGILTNEGMILATEKQEVSHLLEHSKHSEKIYPIDRHIFSVVSGHTADANILINYAREAAANHRYQFQDNIGLEQLIINICDYKQNKTQVGGQRPFGTAFLFAGYDKENGFQLFSTDPSGNYAGWKATAIGKNNLAANSYLKQDYKDNLTLEQGLDIAIKALVKTMDTSSPQPSKIEIVVISKQGKEVKSKTYNEKEVLTLLQKNGFSNEQMQQE</sequence>
<dbReference type="PROSITE" id="PS51475">
    <property type="entry name" value="PROTEASOME_ALPHA_2"/>
    <property type="match status" value="1"/>
</dbReference>
<dbReference type="OMA" id="RECFKVV"/>
<comment type="caution">
    <text evidence="6">The sequence shown here is derived from an EMBL/GenBank/DDBJ whole genome shotgun (WGS) entry which is preliminary data.</text>
</comment>
<dbReference type="Proteomes" id="UP000688137">
    <property type="component" value="Unassembled WGS sequence"/>
</dbReference>
<proteinExistence type="inferred from homology"/>
<evidence type="ECO:0000256" key="4">
    <source>
        <dbReference type="PROSITE-ProRule" id="PRU00808"/>
    </source>
</evidence>
<evidence type="ECO:0000313" key="7">
    <source>
        <dbReference type="Proteomes" id="UP000688137"/>
    </source>
</evidence>
<dbReference type="Pfam" id="PF10584">
    <property type="entry name" value="Proteasome_A_N"/>
    <property type="match status" value="1"/>
</dbReference>
<reference evidence="6" key="1">
    <citation type="submission" date="2021-01" db="EMBL/GenBank/DDBJ databases">
        <authorList>
            <consortium name="Genoscope - CEA"/>
            <person name="William W."/>
        </authorList>
    </citation>
    <scope>NUCLEOTIDE SEQUENCE</scope>
</reference>
<dbReference type="Pfam" id="PF00227">
    <property type="entry name" value="Proteasome"/>
    <property type="match status" value="1"/>
</dbReference>
<evidence type="ECO:0000256" key="2">
    <source>
        <dbReference type="ARBA" id="ARBA00022490"/>
    </source>
</evidence>
<keyword evidence="2" id="KW-0963">Cytoplasm</keyword>
<protein>
    <recommendedName>
        <fullName evidence="5">Proteasome alpha-type subunits domain-containing protein</fullName>
    </recommendedName>
</protein>
<name>A0A8S1JRP8_PARPR</name>
<evidence type="ECO:0000256" key="1">
    <source>
        <dbReference type="ARBA" id="ARBA00004496"/>
    </source>
</evidence>
<gene>
    <name evidence="6" type="ORF">PPRIM_AZ9-3.1.T0090260</name>
</gene>
<dbReference type="FunFam" id="3.60.20.10:FF:000004">
    <property type="entry name" value="Proteasome subunit alpha type-4"/>
    <property type="match status" value="1"/>
</dbReference>
<evidence type="ECO:0000256" key="3">
    <source>
        <dbReference type="ARBA" id="ARBA00022942"/>
    </source>
</evidence>
<dbReference type="GO" id="GO:0006511">
    <property type="term" value="P:ubiquitin-dependent protein catabolic process"/>
    <property type="evidence" value="ECO:0007669"/>
    <property type="project" value="InterPro"/>
</dbReference>
<dbReference type="SMART" id="SM00948">
    <property type="entry name" value="Proteasome_A_N"/>
    <property type="match status" value="1"/>
</dbReference>
<dbReference type="InterPro" id="IPR001353">
    <property type="entry name" value="Proteasome_sua/b"/>
</dbReference>